<dbReference type="InterPro" id="IPR005493">
    <property type="entry name" value="RraA/RraA-like"/>
</dbReference>
<evidence type="ECO:0000313" key="4">
    <source>
        <dbReference type="Proteomes" id="UP000062768"/>
    </source>
</evidence>
<dbReference type="Gene3D" id="3.50.30.40">
    <property type="entry name" value="Ribonuclease E inhibitor RraA/RraA-like"/>
    <property type="match status" value="1"/>
</dbReference>
<dbReference type="Pfam" id="PF03737">
    <property type="entry name" value="RraA-like"/>
    <property type="match status" value="1"/>
</dbReference>
<evidence type="ECO:0000313" key="3">
    <source>
        <dbReference type="EMBL" id="MBF4476140.1"/>
    </source>
</evidence>
<dbReference type="SUPFAM" id="SSF89562">
    <property type="entry name" value="RraA-like"/>
    <property type="match status" value="1"/>
</dbReference>
<evidence type="ECO:0000313" key="2">
    <source>
        <dbReference type="EMBL" id="CEL24130.1"/>
    </source>
</evidence>
<accession>A0A090I0L2</accession>
<dbReference type="RefSeq" id="WP_048071775.1">
    <property type="nucleotide sequence ID" value="NZ_CALCVY010000268.1"/>
</dbReference>
<dbReference type="EMBL" id="LN734822">
    <property type="protein sequence ID" value="CEL24130.1"/>
    <property type="molecule type" value="Genomic_DNA"/>
</dbReference>
<dbReference type="PATRIC" id="fig|2162.10.peg.501"/>
<dbReference type="PANTHER" id="PTHR33254:SF4">
    <property type="entry name" value="4-HYDROXY-4-METHYL-2-OXOGLUTARATE ALDOLASE 3-RELATED"/>
    <property type="match status" value="1"/>
</dbReference>
<reference evidence="1" key="1">
    <citation type="submission" date="2014-08" db="EMBL/GenBank/DDBJ databases">
        <authorList>
            <person name="Wibberg D."/>
        </authorList>
    </citation>
    <scope>NUCLEOTIDE SEQUENCE</scope>
</reference>
<dbReference type="AlphaFoldDB" id="A0A090I0L2"/>
<dbReference type="EMBL" id="JADIIL010000039">
    <property type="protein sequence ID" value="MBF4476140.1"/>
    <property type="molecule type" value="Genomic_DNA"/>
</dbReference>
<dbReference type="KEGG" id="mfi:DSM1535_0057"/>
<keyword evidence="1" id="KW-0489">Methyltransferase</keyword>
<organism evidence="1">
    <name type="scientific">Methanobacterium formicicum</name>
    <dbReference type="NCBI Taxonomy" id="2162"/>
    <lineage>
        <taxon>Archaea</taxon>
        <taxon>Methanobacteriati</taxon>
        <taxon>Methanobacteriota</taxon>
        <taxon>Methanomada group</taxon>
        <taxon>Methanobacteria</taxon>
        <taxon>Methanobacteriales</taxon>
        <taxon>Methanobacteriaceae</taxon>
        <taxon>Methanobacterium</taxon>
    </lineage>
</organism>
<dbReference type="InterPro" id="IPR036704">
    <property type="entry name" value="RraA/RraA-like_sf"/>
</dbReference>
<reference evidence="2" key="2">
    <citation type="submission" date="2014-09" db="EMBL/GenBank/DDBJ databases">
        <authorList>
            <person name="Bishop-Lilly K.A."/>
            <person name="Broomall S.M."/>
            <person name="Chain P.S."/>
            <person name="Chertkov O."/>
            <person name="Coyne S.R."/>
            <person name="Daligault H.E."/>
            <person name="Davenport K.W."/>
            <person name="Erkkila T."/>
            <person name="Frey K.G."/>
            <person name="Gibbons H.S."/>
            <person name="Gu W."/>
            <person name="Jaissle J."/>
            <person name="Johnson S.L."/>
            <person name="Koroleva G.I."/>
            <person name="Ladner J.T."/>
            <person name="Lo C.-C."/>
            <person name="Minogue T.D."/>
            <person name="Munk C."/>
            <person name="Palacios G.F."/>
            <person name="Redden C.L."/>
            <person name="Rosenzweig C.N."/>
            <person name="Scholz M.B."/>
            <person name="Teshima H."/>
            <person name="Xu Y."/>
        </authorList>
    </citation>
    <scope>NUCLEOTIDE SEQUENCE</scope>
    <source>
        <strain evidence="2">Mb9</strain>
    </source>
</reference>
<reference evidence="3" key="3">
    <citation type="submission" date="2020-10" db="EMBL/GenBank/DDBJ databases">
        <title>Dehalococcoides mccartyi of a TCE/Cr reducing biochatode.</title>
        <authorList>
            <person name="Matturro B."/>
        </authorList>
    </citation>
    <scope>NUCLEOTIDE SEQUENCE</scope>
    <source>
        <strain evidence="3">Bin2</strain>
    </source>
</reference>
<dbReference type="PANTHER" id="PTHR33254">
    <property type="entry name" value="4-HYDROXY-4-METHYL-2-OXOGLUTARATE ALDOLASE 3-RELATED"/>
    <property type="match status" value="1"/>
</dbReference>
<dbReference type="GO" id="GO:0008168">
    <property type="term" value="F:methyltransferase activity"/>
    <property type="evidence" value="ECO:0007669"/>
    <property type="project" value="UniProtKB-KW"/>
</dbReference>
<evidence type="ECO:0000313" key="1">
    <source>
        <dbReference type="EMBL" id="CEA12423.1"/>
    </source>
</evidence>
<dbReference type="Proteomes" id="UP000062768">
    <property type="component" value="Chromosome I"/>
</dbReference>
<name>A0A090I0L2_METFO</name>
<dbReference type="Proteomes" id="UP000606900">
    <property type="component" value="Unassembled WGS sequence"/>
</dbReference>
<dbReference type="EMBL" id="LN515531">
    <property type="protein sequence ID" value="CEA12423.1"/>
    <property type="molecule type" value="Genomic_DNA"/>
</dbReference>
<keyword evidence="1" id="KW-0808">Transferase</keyword>
<keyword evidence="4" id="KW-1185">Reference proteome</keyword>
<proteinExistence type="predicted"/>
<sequence>MAKKMGFSPESLLKQFSPKKKVKNADLSLENLGLTTSQISDALKNLTGEYGVVPGVKPIKDNLKISGRVITVKTQQDDWGTSLKAVETSSKGDIIFIACDGDKVGVWGEMFSRYAQEKGVQSTVVYGAVRDVEAVKELDYPVFSRSIVPHAGTPRAEGEINIPIECGTVTVKTGDWIFGDDCGVVVIQAEILDQVIVESLKIKKTEEKILNQIAEGKSLSDLLGIK</sequence>
<protein>
    <submittedName>
        <fullName evidence="1">Dimethylmenaquinone methyltransferase</fullName>
    </submittedName>
    <submittedName>
        <fullName evidence="3">RraA family protein</fullName>
    </submittedName>
</protein>
<dbReference type="CDD" id="cd16841">
    <property type="entry name" value="RraA_family"/>
    <property type="match status" value="1"/>
</dbReference>
<gene>
    <name evidence="1" type="ORF">DSM1535_0057</name>
    <name evidence="3" type="ORF">ISP06_11835</name>
    <name evidence="2" type="ORF">MB9_0483</name>
</gene>
<dbReference type="GO" id="GO:0032259">
    <property type="term" value="P:methylation"/>
    <property type="evidence" value="ECO:0007669"/>
    <property type="project" value="UniProtKB-KW"/>
</dbReference>
<dbReference type="GeneID" id="26738741"/>